<dbReference type="EMBL" id="JAQQWK010000001">
    <property type="protein sequence ID" value="KAK8056823.1"/>
    <property type="molecule type" value="Genomic_DNA"/>
</dbReference>
<dbReference type="InterPro" id="IPR050502">
    <property type="entry name" value="Euk_RNA-bind_prot"/>
</dbReference>
<evidence type="ECO:0000313" key="5">
    <source>
        <dbReference type="EMBL" id="KAK8056823.1"/>
    </source>
</evidence>
<organism evidence="5 6">
    <name type="scientific">Apiospora rasikravindrae</name>
    <dbReference type="NCBI Taxonomy" id="990691"/>
    <lineage>
        <taxon>Eukaryota</taxon>
        <taxon>Fungi</taxon>
        <taxon>Dikarya</taxon>
        <taxon>Ascomycota</taxon>
        <taxon>Pezizomycotina</taxon>
        <taxon>Sordariomycetes</taxon>
        <taxon>Xylariomycetidae</taxon>
        <taxon>Amphisphaeriales</taxon>
        <taxon>Apiosporaceae</taxon>
        <taxon>Apiospora</taxon>
    </lineage>
</organism>
<sequence length="629" mass="69871">MALHYAPGLSGSKSDDDIIPGQVDDGPVKSLLRGKKTTPVSGDDTTAHPGPGQESTTPSAGTAANTSEMAPPTDTVTVEGLSSVPRLPPSPQTAAKGGSNDMNDDPAEVYNPRPATNSHVQGHRSTFSGASTLISHSSGANAGRDDRPHAKDHEAEPSKLDPAADAYDPEKGLDEPKREQQPEQQERPHGSARKHHCSTEYAIGENRRIYIGNLTFTLNRDDIAELLHQQGVYKPDCCCIYVPPPSSRKNPKTAPEHQNRGYCFATFRDSDNARLAMKKLDHIEYAGRKLVCRPCLPKGLTYSQFLERQKFIKQGGALGLVLPQEEEEEEEAPGGVRQQHGLPHEDQSASYDEDSPSKRPSHQRRQHNHHRQSSSSSPGSAVRQQHREHREHRESPGHPRPKPRNGVQKKRSARQYHVWYHRQDGPYMTPEQQIMPEPIIMPGYHQAVNGHPPPTFNPFAGSFGGYEREHVVENAAAANDDNGGVGVVVVNDQYPYKPPHDSSKADGRTIELLNLPPVRGGYFGFKACVLKILEGFNVTGVSEAIYQYNPNHPPFPLIREYCGPVTSYYYAPYCPDFPHQCPLFYCYVQLESKEEAVRALGELNGMDYMHFGDVRKFRVNTEWKLHCTD</sequence>
<feature type="region of interest" description="Disordered" evidence="3">
    <location>
        <begin position="1"/>
        <end position="198"/>
    </location>
</feature>
<dbReference type="InterPro" id="IPR000504">
    <property type="entry name" value="RRM_dom"/>
</dbReference>
<dbReference type="Gene3D" id="3.30.70.330">
    <property type="match status" value="1"/>
</dbReference>
<evidence type="ECO:0000256" key="2">
    <source>
        <dbReference type="PROSITE-ProRule" id="PRU00176"/>
    </source>
</evidence>
<dbReference type="CDD" id="cd00590">
    <property type="entry name" value="RRM_SF"/>
    <property type="match status" value="1"/>
</dbReference>
<dbReference type="SUPFAM" id="SSF54928">
    <property type="entry name" value="RNA-binding domain, RBD"/>
    <property type="match status" value="1"/>
</dbReference>
<dbReference type="InterPro" id="IPR035979">
    <property type="entry name" value="RBD_domain_sf"/>
</dbReference>
<evidence type="ECO:0000259" key="4">
    <source>
        <dbReference type="PROSITE" id="PS50102"/>
    </source>
</evidence>
<feature type="compositionally biased region" description="Basic and acidic residues" evidence="3">
    <location>
        <begin position="143"/>
        <end position="159"/>
    </location>
</feature>
<feature type="compositionally biased region" description="Basic and acidic residues" evidence="3">
    <location>
        <begin position="168"/>
        <end position="189"/>
    </location>
</feature>
<feature type="compositionally biased region" description="Basic residues" evidence="3">
    <location>
        <begin position="359"/>
        <end position="372"/>
    </location>
</feature>
<feature type="compositionally biased region" description="Polar residues" evidence="3">
    <location>
        <begin position="114"/>
        <end position="140"/>
    </location>
</feature>
<evidence type="ECO:0000313" key="6">
    <source>
        <dbReference type="Proteomes" id="UP001444661"/>
    </source>
</evidence>
<comment type="caution">
    <text evidence="5">The sequence shown here is derived from an EMBL/GenBank/DDBJ whole genome shotgun (WGS) entry which is preliminary data.</text>
</comment>
<feature type="compositionally biased region" description="Polar residues" evidence="3">
    <location>
        <begin position="53"/>
        <end position="68"/>
    </location>
</feature>
<dbReference type="PROSITE" id="PS50102">
    <property type="entry name" value="RRM"/>
    <property type="match status" value="1"/>
</dbReference>
<dbReference type="PANTHER" id="PTHR48025:SF1">
    <property type="entry name" value="RRM DOMAIN-CONTAINING PROTEIN"/>
    <property type="match status" value="1"/>
</dbReference>
<evidence type="ECO:0000256" key="1">
    <source>
        <dbReference type="ARBA" id="ARBA00022884"/>
    </source>
</evidence>
<protein>
    <recommendedName>
        <fullName evidence="4">RRM domain-containing protein</fullName>
    </recommendedName>
</protein>
<dbReference type="PANTHER" id="PTHR48025">
    <property type="entry name" value="OS02G0815200 PROTEIN"/>
    <property type="match status" value="1"/>
</dbReference>
<reference evidence="5 6" key="1">
    <citation type="submission" date="2023-01" db="EMBL/GenBank/DDBJ databases">
        <title>Analysis of 21 Apiospora genomes using comparative genomics revels a genus with tremendous synthesis potential of carbohydrate active enzymes and secondary metabolites.</title>
        <authorList>
            <person name="Sorensen T."/>
        </authorList>
    </citation>
    <scope>NUCLEOTIDE SEQUENCE [LARGE SCALE GENOMIC DNA]</scope>
    <source>
        <strain evidence="5 6">CBS 33761</strain>
    </source>
</reference>
<dbReference type="SMART" id="SM00360">
    <property type="entry name" value="RRM"/>
    <property type="match status" value="1"/>
</dbReference>
<feature type="compositionally biased region" description="Basic residues" evidence="3">
    <location>
        <begin position="399"/>
        <end position="413"/>
    </location>
</feature>
<proteinExistence type="predicted"/>
<name>A0ABR1UFX5_9PEZI</name>
<accession>A0ABR1UFX5</accession>
<evidence type="ECO:0000256" key="3">
    <source>
        <dbReference type="SAM" id="MobiDB-lite"/>
    </source>
</evidence>
<feature type="region of interest" description="Disordered" evidence="3">
    <location>
        <begin position="325"/>
        <end position="413"/>
    </location>
</feature>
<feature type="compositionally biased region" description="Low complexity" evidence="3">
    <location>
        <begin position="373"/>
        <end position="383"/>
    </location>
</feature>
<gene>
    <name evidence="5" type="ORF">PG993_002050</name>
</gene>
<dbReference type="Proteomes" id="UP001444661">
    <property type="component" value="Unassembled WGS sequence"/>
</dbReference>
<keyword evidence="1 2" id="KW-0694">RNA-binding</keyword>
<dbReference type="Pfam" id="PF00076">
    <property type="entry name" value="RRM_1"/>
    <property type="match status" value="1"/>
</dbReference>
<dbReference type="InterPro" id="IPR012677">
    <property type="entry name" value="Nucleotide-bd_a/b_plait_sf"/>
</dbReference>
<keyword evidence="6" id="KW-1185">Reference proteome</keyword>
<feature type="domain" description="RRM" evidence="4">
    <location>
        <begin position="207"/>
        <end position="290"/>
    </location>
</feature>